<dbReference type="Gene3D" id="3.50.50.60">
    <property type="entry name" value="FAD/NAD(P)-binding domain"/>
    <property type="match status" value="2"/>
</dbReference>
<evidence type="ECO:0000256" key="8">
    <source>
        <dbReference type="ARBA" id="ARBA00023133"/>
    </source>
</evidence>
<proteinExistence type="inferred from homology"/>
<keyword evidence="9 11" id="KW-0627">Porphyrin biosynthesis</keyword>
<evidence type="ECO:0000256" key="11">
    <source>
        <dbReference type="RuleBase" id="RU367069"/>
    </source>
</evidence>
<evidence type="ECO:0000256" key="7">
    <source>
        <dbReference type="ARBA" id="ARBA00023002"/>
    </source>
</evidence>
<comment type="function">
    <text evidence="1 11">Catalyzes the 6-electron oxidation of protoporphyrinogen-IX to form protoporphyrin-IX.</text>
</comment>
<dbReference type="InterPro" id="IPR036188">
    <property type="entry name" value="FAD/NAD-bd_sf"/>
</dbReference>
<keyword evidence="12" id="KW-1133">Transmembrane helix</keyword>
<comment type="pathway">
    <text evidence="2 11">Porphyrin-containing compound metabolism; protoporphyrin-IX biosynthesis; protoporphyrin-IX from protoporphyrinogen-IX: step 1/1.</text>
</comment>
<evidence type="ECO:0000256" key="2">
    <source>
        <dbReference type="ARBA" id="ARBA00005073"/>
    </source>
</evidence>
<dbReference type="VEuPathDB" id="PlasmoDB:PRCDC_1027400"/>
<evidence type="ECO:0000313" key="15">
    <source>
        <dbReference type="Proteomes" id="UP000076359"/>
    </source>
</evidence>
<evidence type="ECO:0000256" key="5">
    <source>
        <dbReference type="ARBA" id="ARBA00022630"/>
    </source>
</evidence>
<organism evidence="14 15">
    <name type="scientific">Plasmodium reichenowi</name>
    <dbReference type="NCBI Taxonomy" id="5854"/>
    <lineage>
        <taxon>Eukaryota</taxon>
        <taxon>Sar</taxon>
        <taxon>Alveolata</taxon>
        <taxon>Apicomplexa</taxon>
        <taxon>Aconoidasida</taxon>
        <taxon>Haemosporida</taxon>
        <taxon>Plasmodiidae</taxon>
        <taxon>Plasmodium</taxon>
        <taxon>Plasmodium (Laverania)</taxon>
    </lineage>
</organism>
<dbReference type="GO" id="GO:0004729">
    <property type="term" value="F:oxygen-dependent protoporphyrinogen oxidase activity"/>
    <property type="evidence" value="ECO:0007669"/>
    <property type="project" value="UniProtKB-UniRule"/>
</dbReference>
<evidence type="ECO:0000313" key="14">
    <source>
        <dbReference type="EMBL" id="KYN97736.1"/>
    </source>
</evidence>
<evidence type="ECO:0000256" key="3">
    <source>
        <dbReference type="ARBA" id="ARBA00010551"/>
    </source>
</evidence>
<sequence length="695" mass="83395">MSEYKKYNVPSHEIYDVILIGGGLFNCCLYYYLKLRNSELSIIIVEKEENLGGYIKTYTYNIDDKRILLELGPNMFKLCNESYNLINELNLLSSVRLLDDKLIRYIYKKHDKLYPLYLNIFSYLSFPLINISNKIKLLFKLIFKQYKHLNSYTNDISVENYMNDNFDSQHYNFLLLPFIYGSCAGNGKISAVSFFSRNLKLFHNKVNSLYIWNEKIKSEEKNRNTKCVNNNTFIYQHMNKKKKKKNFNLFTPYYNFFYISNKNMKMDVYLNVLYNYYSSNKKTEKKNINLFTPYYNFFYISNKNMKMDVYLNVLYNYYSSNKMKEKKNINLFTPYYNFFYISNKNMKMDVYLNVLYNYYSSNKKTEKKNLFNYICYRIHILLLHMKQFSINIFRHISIFLKCTYQFFYPFLMLPDLAKWTTSHFDDDEKKKKKNWIGKTVTFKNGLYELIDKLKSHMNKEFIYTNHEVDFIEKAYNNLWMCNIKRENQNKTIYGKNIVLAVNSKICSNIMRNILPLNIKDILLNFQYSSIISISLYFKKNDINIPKNFFGFLSSDKCAHILGCFHINNMFKERCHDDNNKVLLTLYMGGSNHPNDITLDEYEIKEIISNDLKNIFDIYNDAQPNILKIHKWKDAIPFYSYNYEKLLKKVMEELNKSSYKNLYLDSGWITGTSISDRIRSAQDLCEYIFSRTTLLS</sequence>
<keyword evidence="8 11" id="KW-0350">Heme biosynthesis</keyword>
<dbReference type="Proteomes" id="UP000076359">
    <property type="component" value="Unassembled WGS sequence"/>
</dbReference>
<dbReference type="PANTHER" id="PTHR42923:SF3">
    <property type="entry name" value="PROTOPORPHYRINOGEN OXIDASE"/>
    <property type="match status" value="1"/>
</dbReference>
<dbReference type="VEuPathDB" id="PlasmoDB:PRG01_1026600"/>
<comment type="caution">
    <text evidence="14">The sequence shown here is derived from an EMBL/GenBank/DDBJ whole genome shotgun (WGS) entry which is preliminary data.</text>
</comment>
<dbReference type="SUPFAM" id="SSF54373">
    <property type="entry name" value="FAD-linked reductases, C-terminal domain"/>
    <property type="match status" value="1"/>
</dbReference>
<dbReference type="RefSeq" id="XP_012763317.2">
    <property type="nucleotide sequence ID" value="XM_012907863.2"/>
</dbReference>
<evidence type="ECO:0000256" key="1">
    <source>
        <dbReference type="ARBA" id="ARBA00002600"/>
    </source>
</evidence>
<keyword evidence="12" id="KW-0472">Membrane</keyword>
<accession>A0A151LFR8</accession>
<evidence type="ECO:0000256" key="4">
    <source>
        <dbReference type="ARBA" id="ARBA00012867"/>
    </source>
</evidence>
<keyword evidence="6 11" id="KW-0274">FAD</keyword>
<keyword evidence="5 11" id="KW-0285">Flavoprotein</keyword>
<comment type="catalytic activity">
    <reaction evidence="10 11">
        <text>protoporphyrinogen IX + 3 O2 = protoporphyrin IX + 3 H2O2</text>
        <dbReference type="Rhea" id="RHEA:25576"/>
        <dbReference type="ChEBI" id="CHEBI:15379"/>
        <dbReference type="ChEBI" id="CHEBI:16240"/>
        <dbReference type="ChEBI" id="CHEBI:57306"/>
        <dbReference type="ChEBI" id="CHEBI:57307"/>
        <dbReference type="EC" id="1.3.3.4"/>
    </reaction>
</comment>
<dbReference type="NCBIfam" id="TIGR00562">
    <property type="entry name" value="proto_IX_ox"/>
    <property type="match status" value="1"/>
</dbReference>
<dbReference type="GO" id="GO:0006782">
    <property type="term" value="P:protoporphyrinogen IX biosynthetic process"/>
    <property type="evidence" value="ECO:0007669"/>
    <property type="project" value="UniProtKB-UniRule"/>
</dbReference>
<dbReference type="EC" id="1.3.3.4" evidence="4 11"/>
<evidence type="ECO:0000256" key="6">
    <source>
        <dbReference type="ARBA" id="ARBA00022827"/>
    </source>
</evidence>
<dbReference type="InterPro" id="IPR050464">
    <property type="entry name" value="Zeta_carotene_desat/Oxidored"/>
</dbReference>
<feature type="transmembrane region" description="Helical" evidence="12">
    <location>
        <begin position="113"/>
        <end position="131"/>
    </location>
</feature>
<evidence type="ECO:0000256" key="12">
    <source>
        <dbReference type="SAM" id="Phobius"/>
    </source>
</evidence>
<dbReference type="Pfam" id="PF01593">
    <property type="entry name" value="Amino_oxidase"/>
    <property type="match status" value="2"/>
</dbReference>
<keyword evidence="12" id="KW-0812">Transmembrane</keyword>
<dbReference type="SUPFAM" id="SSF51905">
    <property type="entry name" value="FAD/NAD(P)-binding domain"/>
    <property type="match status" value="1"/>
</dbReference>
<dbReference type="AlphaFoldDB" id="A0A151LFR8"/>
<protein>
    <recommendedName>
        <fullName evidence="4 11">Protoporphyrinogen oxidase</fullName>
        <ecNumber evidence="4 11">1.3.3.4</ecNumber>
    </recommendedName>
</protein>
<evidence type="ECO:0000256" key="10">
    <source>
        <dbReference type="ARBA" id="ARBA00047554"/>
    </source>
</evidence>
<dbReference type="GeneID" id="24531480"/>
<dbReference type="GO" id="GO:0005743">
    <property type="term" value="C:mitochondrial inner membrane"/>
    <property type="evidence" value="ECO:0007669"/>
    <property type="project" value="UniProtKB-SubCell"/>
</dbReference>
<dbReference type="EMBL" id="LVLA01000011">
    <property type="protein sequence ID" value="KYN97736.1"/>
    <property type="molecule type" value="Genomic_DNA"/>
</dbReference>
<dbReference type="InterPro" id="IPR004572">
    <property type="entry name" value="Protoporphyrinogen_oxidase"/>
</dbReference>
<feature type="transmembrane region" description="Helical" evidence="12">
    <location>
        <begin position="14"/>
        <end position="33"/>
    </location>
</feature>
<comment type="subcellular location">
    <subcellularLocation>
        <location evidence="11">Mitochondrion inner membrane</location>
    </subcellularLocation>
</comment>
<reference evidence="14 15" key="1">
    <citation type="journal article" date="2016" name="Nat. Commun.">
        <title>Genomes of cryptic chimpanzee Plasmodium species reveal key evolutionary events leading to human malaria.</title>
        <authorList>
            <person name="Sundararaman S.A."/>
            <person name="Plenderleith L.J."/>
            <person name="Liu W."/>
            <person name="Loy D.E."/>
            <person name="Learn G.H."/>
            <person name="Li Y."/>
            <person name="Shaw K.S."/>
            <person name="Ayouba A."/>
            <person name="Peeters M."/>
            <person name="Speede S."/>
            <person name="Shaw G.M."/>
            <person name="Bushman F.D."/>
            <person name="Brisson D."/>
            <person name="Rayner J.C."/>
            <person name="Sharp P.M."/>
            <person name="Hahn B.H."/>
        </authorList>
    </citation>
    <scope>NUCLEOTIDE SEQUENCE [LARGE SCALE GENOMIC DNA]</scope>
    <source>
        <strain evidence="14 15">SY57</strain>
    </source>
</reference>
<evidence type="ECO:0000256" key="9">
    <source>
        <dbReference type="ARBA" id="ARBA00023244"/>
    </source>
</evidence>
<feature type="domain" description="Amine oxidase" evidence="13">
    <location>
        <begin position="38"/>
        <end position="202"/>
    </location>
</feature>
<gene>
    <name evidence="14" type="ORF">PRSY57_1027400</name>
</gene>
<dbReference type="InterPro" id="IPR002937">
    <property type="entry name" value="Amino_oxidase"/>
</dbReference>
<name>A0A151LFR8_PLARE</name>
<dbReference type="PANTHER" id="PTHR42923">
    <property type="entry name" value="PROTOPORPHYRINOGEN OXIDASE"/>
    <property type="match status" value="1"/>
</dbReference>
<comment type="cofactor">
    <cofactor evidence="11">
        <name>FAD</name>
        <dbReference type="ChEBI" id="CHEBI:57692"/>
    </cofactor>
    <text evidence="11">Binds 1 FAD per subunit.</text>
</comment>
<comment type="similarity">
    <text evidence="3 11">Belongs to the protoporphyrinogen/coproporphyrinogen oxidase family. Protoporphyrinogen oxidase subfamily.</text>
</comment>
<dbReference type="KEGG" id="prei:PRSY57_1027400"/>
<dbReference type="UniPathway" id="UPA00251">
    <property type="reaction ID" value="UER00324"/>
</dbReference>
<keyword evidence="7 11" id="KW-0560">Oxidoreductase</keyword>
<evidence type="ECO:0000259" key="13">
    <source>
        <dbReference type="Pfam" id="PF01593"/>
    </source>
</evidence>
<feature type="domain" description="Amine oxidase" evidence="13">
    <location>
        <begin position="417"/>
        <end position="663"/>
    </location>
</feature>